<dbReference type="InterPro" id="IPR050482">
    <property type="entry name" value="Sensor_HK_TwoCompSys"/>
</dbReference>
<evidence type="ECO:0000256" key="1">
    <source>
        <dbReference type="ARBA" id="ARBA00000085"/>
    </source>
</evidence>
<evidence type="ECO:0000256" key="2">
    <source>
        <dbReference type="ARBA" id="ARBA00012438"/>
    </source>
</evidence>
<dbReference type="InterPro" id="IPR036890">
    <property type="entry name" value="HATPase_C_sf"/>
</dbReference>
<dbReference type="PRINTS" id="PR00344">
    <property type="entry name" value="BCTRLSENSOR"/>
</dbReference>
<dbReference type="RefSeq" id="WP_168056637.1">
    <property type="nucleotide sequence ID" value="NZ_JAAOZT010000012.1"/>
</dbReference>
<keyword evidence="5" id="KW-0902">Two-component regulatory system</keyword>
<dbReference type="AlphaFoldDB" id="A0A840RVQ7"/>
<dbReference type="GO" id="GO:0004673">
    <property type="term" value="F:protein histidine kinase activity"/>
    <property type="evidence" value="ECO:0007669"/>
    <property type="project" value="UniProtKB-EC"/>
</dbReference>
<dbReference type="Gene3D" id="3.30.565.10">
    <property type="entry name" value="Histidine kinase-like ATPase, C-terminal domain"/>
    <property type="match status" value="1"/>
</dbReference>
<gene>
    <name evidence="7" type="ORF">HNR39_003111</name>
</gene>
<dbReference type="InterPro" id="IPR005467">
    <property type="entry name" value="His_kinase_dom"/>
</dbReference>
<sequence>MSNVVKHANATQCTVHVTCPADKQVIDIEIADNGQGFDPVAAVSGIGLLGMKERVHGAAGQLTIKSQPGNGTRILIRLLRN</sequence>
<evidence type="ECO:0000313" key="7">
    <source>
        <dbReference type="EMBL" id="MBB5201262.1"/>
    </source>
</evidence>
<evidence type="ECO:0000256" key="5">
    <source>
        <dbReference type="ARBA" id="ARBA00023012"/>
    </source>
</evidence>
<dbReference type="EC" id="2.7.13.3" evidence="2"/>
<protein>
    <recommendedName>
        <fullName evidence="2">histidine kinase</fullName>
        <ecNumber evidence="2">2.7.13.3</ecNumber>
    </recommendedName>
</protein>
<comment type="catalytic activity">
    <reaction evidence="1">
        <text>ATP + protein L-histidine = ADP + protein N-phospho-L-histidine.</text>
        <dbReference type="EC" id="2.7.13.3"/>
    </reaction>
</comment>
<dbReference type="Pfam" id="PF02518">
    <property type="entry name" value="HATPase_c"/>
    <property type="match status" value="1"/>
</dbReference>
<dbReference type="Proteomes" id="UP000571084">
    <property type="component" value="Unassembled WGS sequence"/>
</dbReference>
<organism evidence="7 8">
    <name type="scientific">Glaciimonas immobilis</name>
    <dbReference type="NCBI Taxonomy" id="728004"/>
    <lineage>
        <taxon>Bacteria</taxon>
        <taxon>Pseudomonadati</taxon>
        <taxon>Pseudomonadota</taxon>
        <taxon>Betaproteobacteria</taxon>
        <taxon>Burkholderiales</taxon>
        <taxon>Oxalobacteraceae</taxon>
        <taxon>Glaciimonas</taxon>
    </lineage>
</organism>
<evidence type="ECO:0000256" key="3">
    <source>
        <dbReference type="ARBA" id="ARBA00022679"/>
    </source>
</evidence>
<dbReference type="PANTHER" id="PTHR24421">
    <property type="entry name" value="NITRATE/NITRITE SENSOR PROTEIN NARX-RELATED"/>
    <property type="match status" value="1"/>
</dbReference>
<dbReference type="InterPro" id="IPR003594">
    <property type="entry name" value="HATPase_dom"/>
</dbReference>
<dbReference type="PROSITE" id="PS50109">
    <property type="entry name" value="HIS_KIN"/>
    <property type="match status" value="1"/>
</dbReference>
<evidence type="ECO:0000256" key="4">
    <source>
        <dbReference type="ARBA" id="ARBA00022777"/>
    </source>
</evidence>
<comment type="caution">
    <text evidence="7">The sequence shown here is derived from an EMBL/GenBank/DDBJ whole genome shotgun (WGS) entry which is preliminary data.</text>
</comment>
<dbReference type="InterPro" id="IPR004358">
    <property type="entry name" value="Sig_transdc_His_kin-like_C"/>
</dbReference>
<dbReference type="EMBL" id="JACHHQ010000006">
    <property type="protein sequence ID" value="MBB5201262.1"/>
    <property type="molecule type" value="Genomic_DNA"/>
</dbReference>
<keyword evidence="3" id="KW-0808">Transferase</keyword>
<accession>A0A840RVQ7</accession>
<evidence type="ECO:0000259" key="6">
    <source>
        <dbReference type="PROSITE" id="PS50109"/>
    </source>
</evidence>
<dbReference type="GO" id="GO:0000160">
    <property type="term" value="P:phosphorelay signal transduction system"/>
    <property type="evidence" value="ECO:0007669"/>
    <property type="project" value="UniProtKB-KW"/>
</dbReference>
<feature type="domain" description="Histidine kinase" evidence="6">
    <location>
        <begin position="1"/>
        <end position="81"/>
    </location>
</feature>
<name>A0A840RVQ7_9BURK</name>
<reference evidence="7 8" key="1">
    <citation type="submission" date="2020-08" db="EMBL/GenBank/DDBJ databases">
        <title>Genomic Encyclopedia of Type Strains, Phase IV (KMG-IV): sequencing the most valuable type-strain genomes for metagenomic binning, comparative biology and taxonomic classification.</title>
        <authorList>
            <person name="Goeker M."/>
        </authorList>
    </citation>
    <scope>NUCLEOTIDE SEQUENCE [LARGE SCALE GENOMIC DNA]</scope>
    <source>
        <strain evidence="7 8">DSM 23240</strain>
    </source>
</reference>
<keyword evidence="8" id="KW-1185">Reference proteome</keyword>
<dbReference type="PANTHER" id="PTHR24421:SF10">
    <property type="entry name" value="NITRATE_NITRITE SENSOR PROTEIN NARQ"/>
    <property type="match status" value="1"/>
</dbReference>
<keyword evidence="4 7" id="KW-0418">Kinase</keyword>
<dbReference type="SUPFAM" id="SSF55874">
    <property type="entry name" value="ATPase domain of HSP90 chaperone/DNA topoisomerase II/histidine kinase"/>
    <property type="match status" value="1"/>
</dbReference>
<dbReference type="CDD" id="cd16917">
    <property type="entry name" value="HATPase_UhpB-NarQ-NarX-like"/>
    <property type="match status" value="1"/>
</dbReference>
<proteinExistence type="predicted"/>
<evidence type="ECO:0000313" key="8">
    <source>
        <dbReference type="Proteomes" id="UP000571084"/>
    </source>
</evidence>